<dbReference type="Pfam" id="PF00173">
    <property type="entry name" value="Cyt-b5"/>
    <property type="match status" value="1"/>
</dbReference>
<evidence type="ECO:0000313" key="8">
    <source>
        <dbReference type="Proteomes" id="UP001370490"/>
    </source>
</evidence>
<keyword evidence="1 5" id="KW-0349">Heme</keyword>
<dbReference type="GO" id="GO:0046872">
    <property type="term" value="F:metal ion binding"/>
    <property type="evidence" value="ECO:0007669"/>
    <property type="project" value="UniProtKB-UniRule"/>
</dbReference>
<keyword evidence="5" id="KW-0812">Transmembrane</keyword>
<dbReference type="SUPFAM" id="SSF55856">
    <property type="entry name" value="Cytochrome b5-like heme/steroid binding domain"/>
    <property type="match status" value="1"/>
</dbReference>
<dbReference type="InterPro" id="IPR001199">
    <property type="entry name" value="Cyt_B5-like_heme/steroid-bd"/>
</dbReference>
<dbReference type="InterPro" id="IPR036400">
    <property type="entry name" value="Cyt_B5-like_heme/steroid_sf"/>
</dbReference>
<dbReference type="EMBL" id="JBAMMX010000021">
    <property type="protein sequence ID" value="KAK6919928.1"/>
    <property type="molecule type" value="Genomic_DNA"/>
</dbReference>
<gene>
    <name evidence="7" type="ORF">RJ641_015832</name>
</gene>
<evidence type="ECO:0000256" key="2">
    <source>
        <dbReference type="ARBA" id="ARBA00022723"/>
    </source>
</evidence>
<keyword evidence="5" id="KW-1133">Transmembrane helix</keyword>
<dbReference type="PANTHER" id="PTHR19359:SF139">
    <property type="entry name" value="CYTOCHROME B5-LIKE"/>
    <property type="match status" value="1"/>
</dbReference>
<evidence type="ECO:0000256" key="4">
    <source>
        <dbReference type="ARBA" id="ARBA00038168"/>
    </source>
</evidence>
<evidence type="ECO:0000256" key="1">
    <source>
        <dbReference type="ARBA" id="ARBA00022617"/>
    </source>
</evidence>
<reference evidence="7 8" key="1">
    <citation type="submission" date="2023-12" db="EMBL/GenBank/DDBJ databases">
        <title>A high-quality genome assembly for Dillenia turbinata (Dilleniales).</title>
        <authorList>
            <person name="Chanderbali A."/>
        </authorList>
    </citation>
    <scope>NUCLEOTIDE SEQUENCE [LARGE SCALE GENOMIC DNA]</scope>
    <source>
        <strain evidence="7">LSX21</strain>
        <tissue evidence="7">Leaf</tissue>
    </source>
</reference>
<dbReference type="AlphaFoldDB" id="A0AAN8UN01"/>
<keyword evidence="3 5" id="KW-0408">Iron</keyword>
<dbReference type="PRINTS" id="PR00363">
    <property type="entry name" value="CYTOCHROMEB5"/>
</dbReference>
<dbReference type="GO" id="GO:0020037">
    <property type="term" value="F:heme binding"/>
    <property type="evidence" value="ECO:0007669"/>
    <property type="project" value="UniProtKB-UniRule"/>
</dbReference>
<dbReference type="InterPro" id="IPR018506">
    <property type="entry name" value="Cyt_B5_heme-BS"/>
</dbReference>
<evidence type="ECO:0000259" key="6">
    <source>
        <dbReference type="PROSITE" id="PS50255"/>
    </source>
</evidence>
<sequence>MSSDSKVILFEELAKHNHKNDCWLLINGKEKIALMFTGRFELNNSSAGYEGKVFAIMQVLTDILAQIHCMRIDVELSHNLASSILPQLQLTVSLWELFPYAKFLSASCVFLDHTTMIPSKPPICKLWINFSEGEHIMLVYDVTSFLDDHPGGDEVLLTAAEKDATNEFEDVGHSDSAREMMGKYYIGEIDASSIPKEHVQETPSATPGVMNQPNRGSDFMIKILQFLVPLLILGVAFALRSSIKKEE</sequence>
<dbReference type="Proteomes" id="UP001370490">
    <property type="component" value="Unassembled WGS sequence"/>
</dbReference>
<proteinExistence type="inferred from homology"/>
<evidence type="ECO:0000256" key="3">
    <source>
        <dbReference type="ARBA" id="ARBA00023004"/>
    </source>
</evidence>
<feature type="domain" description="Cytochrome b5 heme-binding" evidence="6">
    <location>
        <begin position="113"/>
        <end position="190"/>
    </location>
</feature>
<evidence type="ECO:0000313" key="7">
    <source>
        <dbReference type="EMBL" id="KAK6919928.1"/>
    </source>
</evidence>
<comment type="similarity">
    <text evidence="4 5">Belongs to the cytochrome b5 family.</text>
</comment>
<keyword evidence="8" id="KW-1185">Reference proteome</keyword>
<dbReference type="PROSITE" id="PS50255">
    <property type="entry name" value="CYTOCHROME_B5_2"/>
    <property type="match status" value="1"/>
</dbReference>
<dbReference type="SMART" id="SM01117">
    <property type="entry name" value="Cyt-b5"/>
    <property type="match status" value="1"/>
</dbReference>
<accession>A0AAN8UN01</accession>
<dbReference type="InterPro" id="IPR050668">
    <property type="entry name" value="Cytochrome_b5"/>
</dbReference>
<keyword evidence="2 5" id="KW-0479">Metal-binding</keyword>
<feature type="transmembrane region" description="Helical" evidence="5">
    <location>
        <begin position="219"/>
        <end position="239"/>
    </location>
</feature>
<organism evidence="7 8">
    <name type="scientific">Dillenia turbinata</name>
    <dbReference type="NCBI Taxonomy" id="194707"/>
    <lineage>
        <taxon>Eukaryota</taxon>
        <taxon>Viridiplantae</taxon>
        <taxon>Streptophyta</taxon>
        <taxon>Embryophyta</taxon>
        <taxon>Tracheophyta</taxon>
        <taxon>Spermatophyta</taxon>
        <taxon>Magnoliopsida</taxon>
        <taxon>eudicotyledons</taxon>
        <taxon>Gunneridae</taxon>
        <taxon>Pentapetalae</taxon>
        <taxon>Dilleniales</taxon>
        <taxon>Dilleniaceae</taxon>
        <taxon>Dillenia</taxon>
    </lineage>
</organism>
<protein>
    <submittedName>
        <fullName evidence="7">Cytochrome b5-like heme/steroid binding domain</fullName>
    </submittedName>
</protein>
<keyword evidence="5" id="KW-0472">Membrane</keyword>
<dbReference type="PANTHER" id="PTHR19359">
    <property type="entry name" value="CYTOCHROME B5"/>
    <property type="match status" value="1"/>
</dbReference>
<dbReference type="GO" id="GO:0005789">
    <property type="term" value="C:endoplasmic reticulum membrane"/>
    <property type="evidence" value="ECO:0007669"/>
    <property type="project" value="UniProtKB-SubCell"/>
</dbReference>
<dbReference type="PROSITE" id="PS00191">
    <property type="entry name" value="CYTOCHROME_B5_1"/>
    <property type="match status" value="1"/>
</dbReference>
<evidence type="ECO:0000256" key="5">
    <source>
        <dbReference type="RuleBase" id="RU362121"/>
    </source>
</evidence>
<name>A0AAN8UN01_9MAGN</name>
<dbReference type="Gene3D" id="3.10.120.10">
    <property type="entry name" value="Cytochrome b5-like heme/steroid binding domain"/>
    <property type="match status" value="1"/>
</dbReference>
<comment type="caution">
    <text evidence="7">The sequence shown here is derived from an EMBL/GenBank/DDBJ whole genome shotgun (WGS) entry which is preliminary data.</text>
</comment>